<dbReference type="EMBL" id="KE647283">
    <property type="protein sequence ID" value="EQB60474.1"/>
    <property type="molecule type" value="Genomic_DNA"/>
</dbReference>
<dbReference type="GO" id="GO:0004527">
    <property type="term" value="F:exonuclease activity"/>
    <property type="evidence" value="ECO:0007669"/>
    <property type="project" value="UniProtKB-KW"/>
</dbReference>
<keyword evidence="5" id="KW-0540">Nuclease</keyword>
<dbReference type="GO" id="GO:0000176">
    <property type="term" value="C:nuclear exosome (RNase complex)"/>
    <property type="evidence" value="ECO:0007669"/>
    <property type="project" value="UniProtKB-ARBA"/>
</dbReference>
<organism evidence="5 6">
    <name type="scientific">Vairimorpha apis BRL 01</name>
    <dbReference type="NCBI Taxonomy" id="1037528"/>
    <lineage>
        <taxon>Eukaryota</taxon>
        <taxon>Fungi</taxon>
        <taxon>Fungi incertae sedis</taxon>
        <taxon>Microsporidia</taxon>
        <taxon>Nosematidae</taxon>
        <taxon>Vairimorpha</taxon>
    </lineage>
</organism>
<protein>
    <submittedName>
        <fullName evidence="5">Exosome complex exonuclease rrp45</fullName>
    </submittedName>
</protein>
<reference evidence="5 6" key="1">
    <citation type="journal article" date="2013" name="BMC Genomics">
        <title>Genome sequencing and comparative genomics of honey bee microsporidia, Nosema apis reveal novel insights into host-parasite interactions.</title>
        <authorList>
            <person name="Chen Yp."/>
            <person name="Pettis J.S."/>
            <person name="Zhao Y."/>
            <person name="Liu X."/>
            <person name="Tallon L.J."/>
            <person name="Sadzewicz L.D."/>
            <person name="Li R."/>
            <person name="Zheng H."/>
            <person name="Huang S."/>
            <person name="Zhang X."/>
            <person name="Hamilton M.C."/>
            <person name="Pernal S.F."/>
            <person name="Melathopoulos A.P."/>
            <person name="Yan X."/>
            <person name="Evans J.D."/>
        </authorList>
    </citation>
    <scope>NUCLEOTIDE SEQUENCE [LARGE SCALE GENOMIC DNA]</scope>
    <source>
        <strain evidence="5 6">BRL 01</strain>
    </source>
</reference>
<evidence type="ECO:0000256" key="1">
    <source>
        <dbReference type="ARBA" id="ARBA00004123"/>
    </source>
</evidence>
<dbReference type="SUPFAM" id="SSF54211">
    <property type="entry name" value="Ribosomal protein S5 domain 2-like"/>
    <property type="match status" value="1"/>
</dbReference>
<keyword evidence="6" id="KW-1185">Reference proteome</keyword>
<dbReference type="VEuPathDB" id="MicrosporidiaDB:NAPIS_ORF01953"/>
<keyword evidence="4" id="KW-0963">Cytoplasm</keyword>
<dbReference type="GO" id="GO:0000467">
    <property type="term" value="P:exonucleolytic trimming to generate mature 3'-end of 5.8S rRNA from tricistronic rRNA transcript (SSU-rRNA, 5.8S rRNA, LSU-rRNA)"/>
    <property type="evidence" value="ECO:0007669"/>
    <property type="project" value="TreeGrafter"/>
</dbReference>
<dbReference type="GO" id="GO:0071035">
    <property type="term" value="P:nuclear polyadenylation-dependent rRNA catabolic process"/>
    <property type="evidence" value="ECO:0007669"/>
    <property type="project" value="TreeGrafter"/>
</dbReference>
<proteinExistence type="inferred from homology"/>
<evidence type="ECO:0000256" key="3">
    <source>
        <dbReference type="ARBA" id="ARBA00006678"/>
    </source>
</evidence>
<dbReference type="OrthoDB" id="45882at2759"/>
<keyword evidence="5" id="KW-0378">Hydrolase</keyword>
<evidence type="ECO:0000256" key="2">
    <source>
        <dbReference type="ARBA" id="ARBA00004496"/>
    </source>
</evidence>
<accession>T0L7K3</accession>
<evidence type="ECO:0000313" key="5">
    <source>
        <dbReference type="EMBL" id="EQB60474.1"/>
    </source>
</evidence>
<dbReference type="GO" id="GO:0034475">
    <property type="term" value="P:U4 snRNA 3'-end processing"/>
    <property type="evidence" value="ECO:0007669"/>
    <property type="project" value="TreeGrafter"/>
</dbReference>
<dbReference type="GO" id="GO:0034476">
    <property type="term" value="P:U5 snRNA 3'-end processing"/>
    <property type="evidence" value="ECO:0007669"/>
    <property type="project" value="TreeGrafter"/>
</dbReference>
<comment type="subcellular location">
    <subcellularLocation>
        <location evidence="2">Cytoplasm</location>
    </subcellularLocation>
    <subcellularLocation>
        <location evidence="1">Nucleus</location>
    </subcellularLocation>
</comment>
<dbReference type="InterPro" id="IPR020568">
    <property type="entry name" value="Ribosomal_Su5_D2-typ_SF"/>
</dbReference>
<dbReference type="InterPro" id="IPR036345">
    <property type="entry name" value="ExoRNase_PH_dom2_sf"/>
</dbReference>
<dbReference type="AlphaFoldDB" id="T0L7K3"/>
<sequence length="209" mass="24874">MLVHELLKEHTRFDLRDFLTTRSTSISKLNTFYLLTKGDTQLHGSFIKQESKPLIDRPNEGIITFNCIINNKRSDKLTNIIYKIFLNQKSIDLESLCLEFGKRVINLYVELKFLNLDGNMYEPAIDLVNYMLNDLQIEINFFPRCFYFVIFNDIIIRDPTEKEDQIKELYYLFVLKSKNEFIFIEKIGIENEIDDLYQIMDIVSHNFDN</sequence>
<dbReference type="PANTHER" id="PTHR11097">
    <property type="entry name" value="EXOSOME COMPLEX EXONUCLEASE RIBOSOMAL RNA PROCESSING PROTEIN"/>
    <property type="match status" value="1"/>
</dbReference>
<comment type="similarity">
    <text evidence="3">Belongs to the RNase PH family.</text>
</comment>
<dbReference type="Proteomes" id="UP000053780">
    <property type="component" value="Unassembled WGS sequence"/>
</dbReference>
<dbReference type="GO" id="GO:0000177">
    <property type="term" value="C:cytoplasmic exosome (RNase complex)"/>
    <property type="evidence" value="ECO:0007669"/>
    <property type="project" value="TreeGrafter"/>
</dbReference>
<dbReference type="Gene3D" id="3.30.230.70">
    <property type="entry name" value="GHMP Kinase, N-terminal domain"/>
    <property type="match status" value="1"/>
</dbReference>
<dbReference type="HOGENOM" id="CLU_1240128_0_0_1"/>
<dbReference type="GO" id="GO:0071028">
    <property type="term" value="P:nuclear mRNA surveillance"/>
    <property type="evidence" value="ECO:0007669"/>
    <property type="project" value="TreeGrafter"/>
</dbReference>
<dbReference type="GO" id="GO:0034473">
    <property type="term" value="P:U1 snRNA 3'-end processing"/>
    <property type="evidence" value="ECO:0007669"/>
    <property type="project" value="TreeGrafter"/>
</dbReference>
<evidence type="ECO:0000256" key="4">
    <source>
        <dbReference type="ARBA" id="ARBA00022490"/>
    </source>
</evidence>
<gene>
    <name evidence="5" type="ORF">NAPIS_ORF01953</name>
</gene>
<dbReference type="PANTHER" id="PTHR11097:SF14">
    <property type="entry name" value="EXOSOME COMPLEX COMPONENT RRP45"/>
    <property type="match status" value="1"/>
</dbReference>
<dbReference type="InterPro" id="IPR050590">
    <property type="entry name" value="Exosome_comp_Rrp42_subfam"/>
</dbReference>
<dbReference type="SUPFAM" id="SSF55666">
    <property type="entry name" value="Ribonuclease PH domain 2-like"/>
    <property type="match status" value="1"/>
</dbReference>
<keyword evidence="5" id="KW-0269">Exonuclease</keyword>
<dbReference type="GO" id="GO:0071038">
    <property type="term" value="P:TRAMP-dependent tRNA surveillance pathway"/>
    <property type="evidence" value="ECO:0007669"/>
    <property type="project" value="TreeGrafter"/>
</dbReference>
<dbReference type="GO" id="GO:0035925">
    <property type="term" value="F:mRNA 3'-UTR AU-rich region binding"/>
    <property type="evidence" value="ECO:0007669"/>
    <property type="project" value="TreeGrafter"/>
</dbReference>
<evidence type="ECO:0000313" key="6">
    <source>
        <dbReference type="Proteomes" id="UP000053780"/>
    </source>
</evidence>
<dbReference type="GO" id="GO:0016075">
    <property type="term" value="P:rRNA catabolic process"/>
    <property type="evidence" value="ECO:0007669"/>
    <property type="project" value="TreeGrafter"/>
</dbReference>
<dbReference type="InterPro" id="IPR027408">
    <property type="entry name" value="PNPase/RNase_PH_dom_sf"/>
</dbReference>
<name>T0L7K3_9MICR</name>